<dbReference type="Pfam" id="PF08241">
    <property type="entry name" value="Methyltransf_11"/>
    <property type="match status" value="1"/>
</dbReference>
<sequence length="299" mass="34241">MDRYVQQFLNRLSLASIIAATFILFVLFIRTPETCVNPNITKPKPHHRFPKSTCDFAHRSYTSIKKHNRRVWSTTAWIQTVVSFKSQFQTLQDKKLFTKHSRALVVSAGAGQAVMALKEMGLHDITGVEVVDSPPLVRRADPHSLPFFDNAFDLGFSAYLDRALFPDRYVAEMERTVRLGGACVVAVEECGGREVEEVVKLFRKSKVLGIRNVTMGDETRTRIDDGSGELLEHKVGQLWYHPAWSCFYILPLHKKFDKYIKVTNCFDINMIVALSYIVNDIDHHHPVDLYNVVEFPREP</sequence>
<gene>
    <name evidence="3" type="ORF">H5410_008940</name>
</gene>
<dbReference type="EMBL" id="JACXVP010000002">
    <property type="protein sequence ID" value="KAG5623722.1"/>
    <property type="molecule type" value="Genomic_DNA"/>
</dbReference>
<proteinExistence type="predicted"/>
<dbReference type="InterPro" id="IPR013216">
    <property type="entry name" value="Methyltransf_11"/>
</dbReference>
<dbReference type="Gene3D" id="3.40.50.150">
    <property type="entry name" value="Vaccinia Virus protein VP39"/>
    <property type="match status" value="1"/>
</dbReference>
<keyword evidence="1" id="KW-0812">Transmembrane</keyword>
<evidence type="ECO:0000259" key="2">
    <source>
        <dbReference type="Pfam" id="PF08241"/>
    </source>
</evidence>
<evidence type="ECO:0000313" key="3">
    <source>
        <dbReference type="EMBL" id="KAG5623722.1"/>
    </source>
</evidence>
<feature type="transmembrane region" description="Helical" evidence="1">
    <location>
        <begin position="12"/>
        <end position="29"/>
    </location>
</feature>
<organism evidence="3 4">
    <name type="scientific">Solanum commersonii</name>
    <name type="common">Commerson's wild potato</name>
    <name type="synonym">Commerson's nightshade</name>
    <dbReference type="NCBI Taxonomy" id="4109"/>
    <lineage>
        <taxon>Eukaryota</taxon>
        <taxon>Viridiplantae</taxon>
        <taxon>Streptophyta</taxon>
        <taxon>Embryophyta</taxon>
        <taxon>Tracheophyta</taxon>
        <taxon>Spermatophyta</taxon>
        <taxon>Magnoliopsida</taxon>
        <taxon>eudicotyledons</taxon>
        <taxon>Gunneridae</taxon>
        <taxon>Pentapetalae</taxon>
        <taxon>asterids</taxon>
        <taxon>lamiids</taxon>
        <taxon>Solanales</taxon>
        <taxon>Solanaceae</taxon>
        <taxon>Solanoideae</taxon>
        <taxon>Solaneae</taxon>
        <taxon>Solanum</taxon>
    </lineage>
</organism>
<dbReference type="PANTHER" id="PTHR45085:SF3">
    <property type="entry name" value="S-ADENOSYL-L-METHIONINE-DEPENDENT METHYLTRANSFERASES SUPERFAMILY PROTEIN"/>
    <property type="match status" value="1"/>
</dbReference>
<dbReference type="SUPFAM" id="SSF53335">
    <property type="entry name" value="S-adenosyl-L-methionine-dependent methyltransferases"/>
    <property type="match status" value="1"/>
</dbReference>
<dbReference type="InterPro" id="IPR029063">
    <property type="entry name" value="SAM-dependent_MTases_sf"/>
</dbReference>
<comment type="caution">
    <text evidence="3">The sequence shown here is derived from an EMBL/GenBank/DDBJ whole genome shotgun (WGS) entry which is preliminary data.</text>
</comment>
<dbReference type="PANTHER" id="PTHR45085">
    <property type="entry name" value="F21J9.14"/>
    <property type="match status" value="1"/>
</dbReference>
<evidence type="ECO:0000313" key="4">
    <source>
        <dbReference type="Proteomes" id="UP000824120"/>
    </source>
</evidence>
<keyword evidence="1" id="KW-0472">Membrane</keyword>
<dbReference type="AlphaFoldDB" id="A0A9J6AI29"/>
<dbReference type="OrthoDB" id="682522at2759"/>
<dbReference type="GO" id="GO:0009820">
    <property type="term" value="P:alkaloid metabolic process"/>
    <property type="evidence" value="ECO:0007669"/>
    <property type="project" value="UniProtKB-KW"/>
</dbReference>
<name>A0A9J6AI29_SOLCO</name>
<reference evidence="3 4" key="1">
    <citation type="submission" date="2020-09" db="EMBL/GenBank/DDBJ databases">
        <title>De no assembly of potato wild relative species, Solanum commersonii.</title>
        <authorList>
            <person name="Cho K."/>
        </authorList>
    </citation>
    <scope>NUCLEOTIDE SEQUENCE [LARGE SCALE GENOMIC DNA]</scope>
    <source>
        <strain evidence="3">LZ3.2</strain>
        <tissue evidence="3">Leaf</tissue>
    </source>
</reference>
<dbReference type="GO" id="GO:0008757">
    <property type="term" value="F:S-adenosylmethionine-dependent methyltransferase activity"/>
    <property type="evidence" value="ECO:0007669"/>
    <property type="project" value="InterPro"/>
</dbReference>
<evidence type="ECO:0000256" key="1">
    <source>
        <dbReference type="SAM" id="Phobius"/>
    </source>
</evidence>
<protein>
    <recommendedName>
        <fullName evidence="2">Methyltransferase type 11 domain-containing protein</fullName>
    </recommendedName>
</protein>
<keyword evidence="4" id="KW-1185">Reference proteome</keyword>
<dbReference type="Proteomes" id="UP000824120">
    <property type="component" value="Chromosome 2"/>
</dbReference>
<feature type="domain" description="Methyltransferase type 11" evidence="2">
    <location>
        <begin position="106"/>
        <end position="185"/>
    </location>
</feature>
<accession>A0A9J6AI29</accession>
<keyword evidence="1" id="KW-1133">Transmembrane helix</keyword>